<name>A0A6N2YLG6_9ENTR</name>
<protein>
    <recommendedName>
        <fullName evidence="2">Cytoplasmic protein</fullName>
    </recommendedName>
</protein>
<dbReference type="RefSeq" id="WP_421957766.1">
    <property type="nucleotide sequence ID" value="NZ_CACRTZ010000001.1"/>
</dbReference>
<dbReference type="EMBL" id="CACRTZ010000001">
    <property type="protein sequence ID" value="VYT67739.1"/>
    <property type="molecule type" value="Genomic_DNA"/>
</dbReference>
<gene>
    <name evidence="1" type="ORF">EMLFYP7_00208</name>
</gene>
<organism evidence="1">
    <name type="scientific">Phytobacter massiliensis</name>
    <dbReference type="NCBI Taxonomy" id="1485952"/>
    <lineage>
        <taxon>Bacteria</taxon>
        <taxon>Pseudomonadati</taxon>
        <taxon>Pseudomonadota</taxon>
        <taxon>Gammaproteobacteria</taxon>
        <taxon>Enterobacterales</taxon>
        <taxon>Enterobacteriaceae</taxon>
        <taxon>Phytobacter</taxon>
    </lineage>
</organism>
<dbReference type="AlphaFoldDB" id="A0A6N2YLG6"/>
<reference evidence="1" key="1">
    <citation type="submission" date="2019-11" db="EMBL/GenBank/DDBJ databases">
        <authorList>
            <person name="Feng L."/>
        </authorList>
    </citation>
    <scope>NUCLEOTIDE SEQUENCE</scope>
    <source>
        <strain evidence="1">EMassiliensisLFYP7</strain>
    </source>
</reference>
<sequence>MKEIDNNNVYLALDNHKSDEFILKQNLDVLIQTKNATIQRIAHELISIPAALVRLKWQNRREIYAYQVKEEIYGATINAITQQHPELRDKIMARLEAHYQHILGREVATLRISRKLAEEGFRTASVTTVALEEDLATLDVASAPASPAANPPR</sequence>
<evidence type="ECO:0008006" key="2">
    <source>
        <dbReference type="Google" id="ProtNLM"/>
    </source>
</evidence>
<accession>A0A6N2YLG6</accession>
<proteinExistence type="predicted"/>
<evidence type="ECO:0000313" key="1">
    <source>
        <dbReference type="EMBL" id="VYT67739.1"/>
    </source>
</evidence>